<dbReference type="Proteomes" id="UP001207408">
    <property type="component" value="Unassembled WGS sequence"/>
</dbReference>
<gene>
    <name evidence="2" type="ORF">OM074_21095</name>
</gene>
<comment type="caution">
    <text evidence="2">The sequence shown here is derived from an EMBL/GenBank/DDBJ whole genome shotgun (WGS) entry which is preliminary data.</text>
</comment>
<dbReference type="InterPro" id="IPR002560">
    <property type="entry name" value="Transposase_DDE"/>
</dbReference>
<name>A0AAE3MI38_9BACT</name>
<dbReference type="PANTHER" id="PTHR33498">
    <property type="entry name" value="TRANSPOSASE FOR INSERTION SEQUENCE ELEMENT IS1557"/>
    <property type="match status" value="1"/>
</dbReference>
<protein>
    <submittedName>
        <fullName evidence="2">Transposase</fullName>
    </submittedName>
</protein>
<dbReference type="AlphaFoldDB" id="A0AAE3MI38"/>
<dbReference type="InterPro" id="IPR047951">
    <property type="entry name" value="Transpos_ISL3"/>
</dbReference>
<evidence type="ECO:0000259" key="1">
    <source>
        <dbReference type="Pfam" id="PF01610"/>
    </source>
</evidence>
<dbReference type="EMBL" id="JAPDPI010000114">
    <property type="protein sequence ID" value="MCW3808129.1"/>
    <property type="molecule type" value="Genomic_DNA"/>
</dbReference>
<organism evidence="2 3">
    <name type="scientific">Plebeiibacterium marinum</name>
    <dbReference type="NCBI Taxonomy" id="2992111"/>
    <lineage>
        <taxon>Bacteria</taxon>
        <taxon>Pseudomonadati</taxon>
        <taxon>Bacteroidota</taxon>
        <taxon>Bacteroidia</taxon>
        <taxon>Marinilabiliales</taxon>
        <taxon>Marinilabiliaceae</taxon>
        <taxon>Plebeiibacterium</taxon>
    </lineage>
</organism>
<reference evidence="2" key="1">
    <citation type="submission" date="2022-10" db="EMBL/GenBank/DDBJ databases">
        <authorList>
            <person name="Yu W.X."/>
        </authorList>
    </citation>
    <scope>NUCLEOTIDE SEQUENCE</scope>
    <source>
        <strain evidence="2">D04</strain>
    </source>
</reference>
<accession>A0AAE3MI38</accession>
<evidence type="ECO:0000313" key="2">
    <source>
        <dbReference type="EMBL" id="MCW3808129.1"/>
    </source>
</evidence>
<dbReference type="PANTHER" id="PTHR33498:SF1">
    <property type="entry name" value="TRANSPOSASE FOR INSERTION SEQUENCE ELEMENT IS1557"/>
    <property type="match status" value="1"/>
</dbReference>
<keyword evidence="3" id="KW-1185">Reference proteome</keyword>
<proteinExistence type="predicted"/>
<feature type="domain" description="Transposase IS204/IS1001/IS1096/IS1165 DDE" evidence="1">
    <location>
        <begin position="1"/>
        <end position="265"/>
    </location>
</feature>
<dbReference type="Pfam" id="PF01610">
    <property type="entry name" value="DDE_Tnp_ISL3"/>
    <property type="match status" value="1"/>
</dbReference>
<evidence type="ECO:0000313" key="3">
    <source>
        <dbReference type="Proteomes" id="UP001207408"/>
    </source>
</evidence>
<sequence length="271" mass="31687">MDETALSNGELYTIITNKIKKGKKGAIVGIFKGTQSGEIIKIIKENFSEQQRAMVKEVTLDMANSMNLIVRKCFTKATVVIDRFHVQKLACDAVQEHRIKHRWEAIEQDNMAQKQARKQGEEYTPLILENGDTIKQLLVRSRYLLFKPSHKWTESQKQRANILFNLYPDIEQAYDLSHHLYLIYSRIMTAPVAMTHLAQWFNQIDMVDLPSFQVLKNTIETHYQNIINFFNNRSTNASAESFNAKIKEFRRQFRGVVDVKYFLFRLTKIYA</sequence>